<evidence type="ECO:0000313" key="2">
    <source>
        <dbReference type="Proteomes" id="UP000175968"/>
    </source>
</evidence>
<dbReference type="KEGG" id="fgl:EM308_16365"/>
<dbReference type="InterPro" id="IPR026950">
    <property type="entry name" value="Caps_assemb_Wzi"/>
</dbReference>
<evidence type="ECO:0000313" key="1">
    <source>
        <dbReference type="EMBL" id="AOW10931.1"/>
    </source>
</evidence>
<proteinExistence type="predicted"/>
<evidence type="ECO:0008006" key="3">
    <source>
        <dbReference type="Google" id="ProtNLM"/>
    </source>
</evidence>
<dbReference type="AlphaFoldDB" id="A0AAC9N694"/>
<dbReference type="Proteomes" id="UP000175968">
    <property type="component" value="Chromosome"/>
</dbReference>
<accession>A0AAC9N694</accession>
<dbReference type="Pfam" id="PF14052">
    <property type="entry name" value="Caps_assemb_Wzi"/>
    <property type="match status" value="1"/>
</dbReference>
<name>A0AAC9N694_9FLAO</name>
<dbReference type="InterPro" id="IPR038636">
    <property type="entry name" value="Wzi_sf"/>
</dbReference>
<gene>
    <name evidence="1" type="ORF">EM308_16365</name>
</gene>
<protein>
    <recommendedName>
        <fullName evidence="3">Capsule assembly protein Wzi</fullName>
    </recommendedName>
</protein>
<dbReference type="Gene3D" id="2.40.160.130">
    <property type="entry name" value="Capsule assembly protein Wzi"/>
    <property type="match status" value="1"/>
</dbReference>
<organism evidence="1 2">
    <name type="scientific">Flavobacterium gilvum</name>
    <dbReference type="NCBI Taxonomy" id="1492737"/>
    <lineage>
        <taxon>Bacteria</taxon>
        <taxon>Pseudomonadati</taxon>
        <taxon>Bacteroidota</taxon>
        <taxon>Flavobacteriia</taxon>
        <taxon>Flavobacteriales</taxon>
        <taxon>Flavobacteriaceae</taxon>
        <taxon>Flavobacterium</taxon>
    </lineage>
</organism>
<reference evidence="1 2" key="1">
    <citation type="submission" date="2016-10" db="EMBL/GenBank/DDBJ databases">
        <title>Flavobacterium gilvum sp. nov., isolated from stream water.</title>
        <authorList>
            <person name="Shin S.-K."/>
            <person name="Cho Y.-J."/>
            <person name="Yi H."/>
        </authorList>
    </citation>
    <scope>NUCLEOTIDE SEQUENCE [LARGE SCALE GENOMIC DNA]</scope>
    <source>
        <strain evidence="1 2">EM1308</strain>
    </source>
</reference>
<dbReference type="EMBL" id="CP017479">
    <property type="protein sequence ID" value="AOW10931.1"/>
    <property type="molecule type" value="Genomic_DNA"/>
</dbReference>
<keyword evidence="2" id="KW-1185">Reference proteome</keyword>
<sequence length="535" mass="61404">MSPKNKFMKINFTLVFIILTVLSLKAQNVTVGSVDMIEQRSRNEQLLGNANPLVSYTLRPLALDLVDSTQTKSDKKVNIKILPITLTQQYNSFYPNGWNDGSMIPAKGYQSLLSAGLFAEYGILSMQLKPENVYAANPNFDIFPLTESNAARFANISYLNTTDLPLPYGDKSYHNLNWGQSNIKLNINKFSVGVSTENLWWGPGTRNSLVMSNNATGFLHFTLNTRQPVETCIGSFEGQIISGKLVGSGRTSPKSQFIIDGVDYEVAKKDDWRYINGLSINYHPKWIPGLFLGLNRTIQVYRDDMGHSFTDYMPIFDPFQKKNLPEEDAKNRDQLASLFLRWVMKESKFEFYAESGWNDHSATIWDLFDSPEHSRAYLAGFTKIFMLNKEKNKYLKFNFESTHMEQSADRIVRPAGAWYQHGIVLQGYTNKGEVLGAGIGPGSNLQTLDVSVWKNDLVWGIQAERYAHNMDFYYDAYTFYDHKWVDLQLNTYAYKKYGDLGIQAKLNFVQMRNFQYQKEDNKFNMQFQLSLQYQL</sequence>